<dbReference type="Proteomes" id="UP000240971">
    <property type="component" value="Unassembled WGS sequence"/>
</dbReference>
<accession>A0A2P8HIQ1</accession>
<organism evidence="2 3">
    <name type="scientific">Chitinophaga niastensis</name>
    <dbReference type="NCBI Taxonomy" id="536980"/>
    <lineage>
        <taxon>Bacteria</taxon>
        <taxon>Pseudomonadati</taxon>
        <taxon>Bacteroidota</taxon>
        <taxon>Chitinophagia</taxon>
        <taxon>Chitinophagales</taxon>
        <taxon>Chitinophagaceae</taxon>
        <taxon>Chitinophaga</taxon>
    </lineage>
</organism>
<evidence type="ECO:0000313" key="3">
    <source>
        <dbReference type="Proteomes" id="UP000240971"/>
    </source>
</evidence>
<dbReference type="AlphaFoldDB" id="A0A2P8HIQ1"/>
<feature type="transmembrane region" description="Helical" evidence="1">
    <location>
        <begin position="27"/>
        <end position="50"/>
    </location>
</feature>
<dbReference type="EMBL" id="PYAW01000003">
    <property type="protein sequence ID" value="PSL46082.1"/>
    <property type="molecule type" value="Genomic_DNA"/>
</dbReference>
<evidence type="ECO:0000256" key="1">
    <source>
        <dbReference type="SAM" id="Phobius"/>
    </source>
</evidence>
<keyword evidence="1" id="KW-1133">Transmembrane helix</keyword>
<keyword evidence="3" id="KW-1185">Reference proteome</keyword>
<sequence>MKSLSINHGDNSHELHGINYNTDRVEILFRAVFIFLVFCALLSIVFLSIFY</sequence>
<comment type="caution">
    <text evidence="2">The sequence shown here is derived from an EMBL/GenBank/DDBJ whole genome shotgun (WGS) entry which is preliminary data.</text>
</comment>
<keyword evidence="1" id="KW-0472">Membrane</keyword>
<reference evidence="2 3" key="1">
    <citation type="submission" date="2018-03" db="EMBL/GenBank/DDBJ databases">
        <title>Genomic Encyclopedia of Archaeal and Bacterial Type Strains, Phase II (KMG-II): from individual species to whole genera.</title>
        <authorList>
            <person name="Goeker M."/>
        </authorList>
    </citation>
    <scope>NUCLEOTIDE SEQUENCE [LARGE SCALE GENOMIC DNA]</scope>
    <source>
        <strain evidence="2 3">DSM 24859</strain>
    </source>
</reference>
<keyword evidence="1" id="KW-0812">Transmembrane</keyword>
<proteinExistence type="predicted"/>
<evidence type="ECO:0000313" key="2">
    <source>
        <dbReference type="EMBL" id="PSL46082.1"/>
    </source>
</evidence>
<name>A0A2P8HIQ1_CHINA</name>
<protein>
    <submittedName>
        <fullName evidence="2">Uncharacterized protein</fullName>
    </submittedName>
</protein>
<gene>
    <name evidence="2" type="ORF">CLV51_10358</name>
</gene>